<dbReference type="EMBL" id="CP146612">
    <property type="protein sequence ID" value="WWX25775.1"/>
    <property type="molecule type" value="Genomic_DNA"/>
</dbReference>
<evidence type="ECO:0000256" key="2">
    <source>
        <dbReference type="SAM" id="SignalP"/>
    </source>
</evidence>
<feature type="chain" id="PRO_5046017325" evidence="2">
    <location>
        <begin position="27"/>
        <end position="476"/>
    </location>
</feature>
<dbReference type="Proteomes" id="UP001375370">
    <property type="component" value="Chromosome"/>
</dbReference>
<reference evidence="3 4" key="1">
    <citation type="submission" date="2024-03" db="EMBL/GenBank/DDBJ databases">
        <title>A Dehalogenimonas Isolated from Estuarine Sediments Dihaloeliminates Chlorinated Alkanes.</title>
        <authorList>
            <person name="Yang Y."/>
            <person name="Wang H."/>
        </authorList>
    </citation>
    <scope>NUCLEOTIDE SEQUENCE [LARGE SCALE GENOMIC DNA]</scope>
    <source>
        <strain evidence="3 4">W</strain>
    </source>
</reference>
<gene>
    <name evidence="3" type="ORF">V8247_02050</name>
</gene>
<dbReference type="RefSeq" id="WP_338738281.1">
    <property type="nucleotide sequence ID" value="NZ_CP146612.1"/>
</dbReference>
<feature type="signal peptide" evidence="2">
    <location>
        <begin position="1"/>
        <end position="26"/>
    </location>
</feature>
<feature type="region of interest" description="Disordered" evidence="1">
    <location>
        <begin position="324"/>
        <end position="369"/>
    </location>
</feature>
<evidence type="ECO:0000256" key="1">
    <source>
        <dbReference type="SAM" id="MobiDB-lite"/>
    </source>
</evidence>
<evidence type="ECO:0000313" key="4">
    <source>
        <dbReference type="Proteomes" id="UP001375370"/>
    </source>
</evidence>
<organism evidence="3 4">
    <name type="scientific">Candidatus Dehalogenimonas loeffleri</name>
    <dbReference type="NCBI Taxonomy" id="3127115"/>
    <lineage>
        <taxon>Bacteria</taxon>
        <taxon>Bacillati</taxon>
        <taxon>Chloroflexota</taxon>
        <taxon>Dehalococcoidia</taxon>
        <taxon>Dehalococcoidales</taxon>
        <taxon>Dehalococcoidaceae</taxon>
        <taxon>Dehalogenimonas</taxon>
    </lineage>
</organism>
<proteinExistence type="predicted"/>
<evidence type="ECO:0000313" key="3">
    <source>
        <dbReference type="EMBL" id="WWX25775.1"/>
    </source>
</evidence>
<accession>A0ABZ2J4H5</accession>
<sequence length="476" mass="50617">MKRLIPKSLVVLIACIFGLIPLSLSAAAYDFAIQDVMSGGIPGVNAVVNGSGNGYYGQSLQATFNNATGNTYHIKVPIGLAMVPQNVVTQTMYTAGAEIITVPPGTSQSLIIAFCGEQHDSGPRRSDIFSPGDMATGSLLQTLENINRSGEFGSTAQHAVWHHTDGYDISGDEAATELAQGFGSLGTTAAAGLAAAALAVGAALLGNRFERYPETSASGGSDPYFVSAEETFGDSYITGASGDNLPPELRPPIEIAAIPPPEDPAEGILIAGGDDGFFETLFNLVRQGGQMEVKPPAVRPAIFGPPPPEDESFWEMVQRITRWGQTQTPEEREAQDEADAHGGQVLRDNAPLGSGGKLNPALSGNSPDQLVRQVNREKWEEGATEGIRIIRRLMNLTSLANSQGGSRDTSGFANIGRDLVEPDARGLIDMTGVYQKDAAAHQAWNEFYDKYGSVPDPDNQSDVHNFMNILNRFKGH</sequence>
<keyword evidence="4" id="KW-1185">Reference proteome</keyword>
<name>A0ABZ2J4H5_9CHLR</name>
<keyword evidence="2" id="KW-0732">Signal</keyword>
<protein>
    <submittedName>
        <fullName evidence="3">Uncharacterized protein</fullName>
    </submittedName>
</protein>